<dbReference type="PANTHER" id="PTHR46847:SF1">
    <property type="entry name" value="D-ALLOSE-BINDING PERIPLASMIC PROTEIN-RELATED"/>
    <property type="match status" value="1"/>
</dbReference>
<accession>A0ABT2HPB3</accession>
<dbReference type="PROSITE" id="PS51257">
    <property type="entry name" value="PROKAR_LIPOPROTEIN"/>
    <property type="match status" value="1"/>
</dbReference>
<evidence type="ECO:0000256" key="2">
    <source>
        <dbReference type="ARBA" id="ARBA00007639"/>
    </source>
</evidence>
<name>A0ABT2HPB3_9MICC</name>
<dbReference type="EMBL" id="JALXMO010000006">
    <property type="protein sequence ID" value="MCT1606532.1"/>
    <property type="molecule type" value="Genomic_DNA"/>
</dbReference>
<evidence type="ECO:0000256" key="1">
    <source>
        <dbReference type="ARBA" id="ARBA00004196"/>
    </source>
</evidence>
<dbReference type="InterPro" id="IPR028082">
    <property type="entry name" value="Peripla_BP_I"/>
</dbReference>
<reference evidence="6 7" key="1">
    <citation type="submission" date="2022-04" db="EMBL/GenBank/DDBJ databases">
        <title>Human microbiome associated bacterial genomes.</title>
        <authorList>
            <person name="Sandstrom S."/>
            <person name="Salamzade R."/>
            <person name="Kalan L.R."/>
        </authorList>
    </citation>
    <scope>NUCLEOTIDE SEQUENCE [LARGE SCALE GENOMIC DNA]</scope>
    <source>
        <strain evidence="7">p3-SID767</strain>
    </source>
</reference>
<sequence>MFSGNFKKAAGMLAAGSLMLVACGGDDEAVGDPDGEYNIAVVLKTTTSPYWMQVQGGVEDAAEELGVNVTVGGATEETAVQEQIDRIRADLTNQPDALVVSPTQAEQLEPVLQDAVDEGVPVLLVDTSIEGWEGAETFIGTDNYDLGQAAGEFLLEQRDEGEVLFIRGVPGNPATDDRIDGADEVLEGSGLEVVADLSADSDRAKARAVTADALQSNPDLSVIFAGNDDMALGAVEAIRGAGLELDDFFIMGVDGTEDALDSIIAGELDATMAQGAYQMGYRGIEEAIRVIEGETVEEEIAIDTTLVTSENAEEFLGQLEDQSAE</sequence>
<evidence type="ECO:0000256" key="3">
    <source>
        <dbReference type="ARBA" id="ARBA00022729"/>
    </source>
</evidence>
<proteinExistence type="inferred from homology"/>
<protein>
    <submittedName>
        <fullName evidence="6">Sugar ABC transporter substrate-binding protein</fullName>
    </submittedName>
</protein>
<dbReference type="Gene3D" id="3.40.50.2300">
    <property type="match status" value="2"/>
</dbReference>
<dbReference type="Proteomes" id="UP001205046">
    <property type="component" value="Unassembled WGS sequence"/>
</dbReference>
<dbReference type="SUPFAM" id="SSF53822">
    <property type="entry name" value="Periplasmic binding protein-like I"/>
    <property type="match status" value="1"/>
</dbReference>
<feature type="domain" description="Periplasmic binding protein" evidence="5">
    <location>
        <begin position="39"/>
        <end position="294"/>
    </location>
</feature>
<keyword evidence="3 4" id="KW-0732">Signal</keyword>
<comment type="similarity">
    <text evidence="2">Belongs to the bacterial solute-binding protein 2 family.</text>
</comment>
<dbReference type="PANTHER" id="PTHR46847">
    <property type="entry name" value="D-ALLOSE-BINDING PERIPLASMIC PROTEIN-RELATED"/>
    <property type="match status" value="1"/>
</dbReference>
<evidence type="ECO:0000259" key="5">
    <source>
        <dbReference type="Pfam" id="PF13407"/>
    </source>
</evidence>
<dbReference type="CDD" id="cd01536">
    <property type="entry name" value="PBP1_ABC_sugar_binding-like"/>
    <property type="match status" value="1"/>
</dbReference>
<dbReference type="InterPro" id="IPR025997">
    <property type="entry name" value="SBP_2_dom"/>
</dbReference>
<organism evidence="6 7">
    <name type="scientific">Nesterenkonia massiliensis</name>
    <dbReference type="NCBI Taxonomy" id="1232429"/>
    <lineage>
        <taxon>Bacteria</taxon>
        <taxon>Bacillati</taxon>
        <taxon>Actinomycetota</taxon>
        <taxon>Actinomycetes</taxon>
        <taxon>Micrococcales</taxon>
        <taxon>Micrococcaceae</taxon>
        <taxon>Nesterenkonia</taxon>
    </lineage>
</organism>
<keyword evidence="7" id="KW-1185">Reference proteome</keyword>
<comment type="caution">
    <text evidence="6">The sequence shown here is derived from an EMBL/GenBank/DDBJ whole genome shotgun (WGS) entry which is preliminary data.</text>
</comment>
<evidence type="ECO:0000313" key="6">
    <source>
        <dbReference type="EMBL" id="MCT1606532.1"/>
    </source>
</evidence>
<evidence type="ECO:0000313" key="7">
    <source>
        <dbReference type="Proteomes" id="UP001205046"/>
    </source>
</evidence>
<dbReference type="Pfam" id="PF13407">
    <property type="entry name" value="Peripla_BP_4"/>
    <property type="match status" value="1"/>
</dbReference>
<feature type="signal peptide" evidence="4">
    <location>
        <begin position="1"/>
        <end position="24"/>
    </location>
</feature>
<gene>
    <name evidence="6" type="ORF">M3B43_04150</name>
</gene>
<dbReference type="RefSeq" id="WP_260072658.1">
    <property type="nucleotide sequence ID" value="NZ_JALXMO010000006.1"/>
</dbReference>
<feature type="chain" id="PRO_5046349716" evidence="4">
    <location>
        <begin position="25"/>
        <end position="325"/>
    </location>
</feature>
<comment type="subcellular location">
    <subcellularLocation>
        <location evidence="1">Cell envelope</location>
    </subcellularLocation>
</comment>
<evidence type="ECO:0000256" key="4">
    <source>
        <dbReference type="SAM" id="SignalP"/>
    </source>
</evidence>